<dbReference type="Gene3D" id="3.10.100.10">
    <property type="entry name" value="Mannose-Binding Protein A, subunit A"/>
    <property type="match status" value="1"/>
</dbReference>
<dbReference type="InterPro" id="IPR001304">
    <property type="entry name" value="C-type_lectin-like"/>
</dbReference>
<feature type="transmembrane region" description="Helical" evidence="5">
    <location>
        <begin position="27"/>
        <end position="46"/>
    </location>
</feature>
<dbReference type="InterPro" id="IPR051379">
    <property type="entry name" value="C-type_Lectin_Receptor_IMM"/>
</dbReference>
<evidence type="ECO:0000259" key="6">
    <source>
        <dbReference type="PROSITE" id="PS50041"/>
    </source>
</evidence>
<dbReference type="PANTHER" id="PTHR46746:SF9">
    <property type="entry name" value="CD209 ANTIGEN-LIKE PROTEIN C-LIKE"/>
    <property type="match status" value="1"/>
</dbReference>
<dbReference type="PANTHER" id="PTHR46746">
    <property type="entry name" value="KILLER CELL LECTIN-LIKE RECEPTOR SUBFAMILY F MEMBER 2"/>
    <property type="match status" value="1"/>
</dbReference>
<keyword evidence="4" id="KW-0175">Coiled coil</keyword>
<evidence type="ECO:0000256" key="5">
    <source>
        <dbReference type="SAM" id="Phobius"/>
    </source>
</evidence>
<protein>
    <recommendedName>
        <fullName evidence="6">C-type lectin domain-containing protein</fullName>
    </recommendedName>
</protein>
<keyword evidence="5" id="KW-0812">Transmembrane</keyword>
<evidence type="ECO:0000256" key="4">
    <source>
        <dbReference type="SAM" id="Coils"/>
    </source>
</evidence>
<feature type="coiled-coil region" evidence="4">
    <location>
        <begin position="56"/>
        <end position="83"/>
    </location>
</feature>
<feature type="domain" description="C-type lectin" evidence="6">
    <location>
        <begin position="103"/>
        <end position="220"/>
    </location>
</feature>
<evidence type="ECO:0000256" key="3">
    <source>
        <dbReference type="ARBA" id="ARBA00023157"/>
    </source>
</evidence>
<comment type="subcellular location">
    <subcellularLocation>
        <location evidence="1">Membrane</location>
        <topology evidence="1">Single-pass membrane protein</topology>
    </subcellularLocation>
</comment>
<keyword evidence="5" id="KW-0472">Membrane</keyword>
<organism evidence="7 8">
    <name type="scientific">Dicentrarchus labrax</name>
    <name type="common">European seabass</name>
    <name type="synonym">Morone labrax</name>
    <dbReference type="NCBI Taxonomy" id="13489"/>
    <lineage>
        <taxon>Eukaryota</taxon>
        <taxon>Metazoa</taxon>
        <taxon>Chordata</taxon>
        <taxon>Craniata</taxon>
        <taxon>Vertebrata</taxon>
        <taxon>Euteleostomi</taxon>
        <taxon>Actinopterygii</taxon>
        <taxon>Neopterygii</taxon>
        <taxon>Teleostei</taxon>
        <taxon>Neoteleostei</taxon>
        <taxon>Acanthomorphata</taxon>
        <taxon>Eupercaria</taxon>
        <taxon>Moronidae</taxon>
        <taxon>Dicentrarchus</taxon>
    </lineage>
</organism>
<evidence type="ECO:0000256" key="2">
    <source>
        <dbReference type="ARBA" id="ARBA00022734"/>
    </source>
</evidence>
<sequence>MRVRGQKVKHKPAILDKGTRCRPTCQLAASVAVVMATTILVTGLILCLALCTAPQVDQASKTVTELMERLQQCQKERRDVNLMLHNVTQDSRCSLCPDHWLWWRGRCYFFSVELQENRQWNESAEFCQQHNSSLVVIKDSAEMEFIQSVMEKLPQFPFLWVGLTDAEKEGQWLWLDGLDIQHYMPAMVEWDADHRDCADLRGGGRLFAASCEDYGPWACEKDS</sequence>
<dbReference type="GeneTree" id="ENSGT00940000154558"/>
<dbReference type="PROSITE" id="PS50041">
    <property type="entry name" value="C_TYPE_LECTIN_2"/>
    <property type="match status" value="1"/>
</dbReference>
<dbReference type="GO" id="GO:0016020">
    <property type="term" value="C:membrane"/>
    <property type="evidence" value="ECO:0007669"/>
    <property type="project" value="UniProtKB-SubCell"/>
</dbReference>
<keyword evidence="5" id="KW-1133">Transmembrane helix</keyword>
<reference evidence="7" key="2">
    <citation type="submission" date="2025-09" db="UniProtKB">
        <authorList>
            <consortium name="Ensembl"/>
        </authorList>
    </citation>
    <scope>IDENTIFICATION</scope>
</reference>
<dbReference type="GO" id="GO:0030246">
    <property type="term" value="F:carbohydrate binding"/>
    <property type="evidence" value="ECO:0007669"/>
    <property type="project" value="UniProtKB-KW"/>
</dbReference>
<reference evidence="7" key="1">
    <citation type="submission" date="2025-08" db="UniProtKB">
        <authorList>
            <consortium name="Ensembl"/>
        </authorList>
    </citation>
    <scope>IDENTIFICATION</scope>
</reference>
<dbReference type="CDD" id="cd03593">
    <property type="entry name" value="CLECT_NK_receptors_like"/>
    <property type="match status" value="1"/>
</dbReference>
<dbReference type="SMART" id="SM00034">
    <property type="entry name" value="CLECT"/>
    <property type="match status" value="1"/>
</dbReference>
<dbReference type="GeneID" id="127379463"/>
<keyword evidence="2" id="KW-0430">Lectin</keyword>
<dbReference type="InterPro" id="IPR016187">
    <property type="entry name" value="CTDL_fold"/>
</dbReference>
<dbReference type="SUPFAM" id="SSF56436">
    <property type="entry name" value="C-type lectin-like"/>
    <property type="match status" value="1"/>
</dbReference>
<gene>
    <name evidence="7" type="primary">LOC127379463</name>
</gene>
<keyword evidence="8" id="KW-1185">Reference proteome</keyword>
<dbReference type="InterPro" id="IPR033992">
    <property type="entry name" value="NKR-like_CTLD"/>
</dbReference>
<dbReference type="Pfam" id="PF00059">
    <property type="entry name" value="Lectin_C"/>
    <property type="match status" value="1"/>
</dbReference>
<name>A0A8P4G9K8_DICLA</name>
<evidence type="ECO:0000313" key="8">
    <source>
        <dbReference type="Proteomes" id="UP000694389"/>
    </source>
</evidence>
<evidence type="ECO:0000313" key="7">
    <source>
        <dbReference type="Ensembl" id="ENSDLAP00005076855.1"/>
    </source>
</evidence>
<dbReference type="Ensembl" id="ENSDLAT00005077253.1">
    <property type="protein sequence ID" value="ENSDLAP00005076855.1"/>
    <property type="gene ID" value="ENSDLAG00005034418.1"/>
</dbReference>
<keyword evidence="3" id="KW-1015">Disulfide bond</keyword>
<dbReference type="AlphaFoldDB" id="A0A8P4G9K8"/>
<accession>A0A8P4G9K8</accession>
<evidence type="ECO:0000256" key="1">
    <source>
        <dbReference type="ARBA" id="ARBA00004167"/>
    </source>
</evidence>
<proteinExistence type="predicted"/>
<dbReference type="Proteomes" id="UP000694389">
    <property type="component" value="Unassembled WGS sequence"/>
</dbReference>
<dbReference type="InterPro" id="IPR016186">
    <property type="entry name" value="C-type_lectin-like/link_sf"/>
</dbReference>
<dbReference type="RefSeq" id="XP_051285042.1">
    <property type="nucleotide sequence ID" value="XM_051429082.1"/>
</dbReference>